<dbReference type="GO" id="GO:0089701">
    <property type="term" value="C:U2AF complex"/>
    <property type="evidence" value="ECO:0007669"/>
    <property type="project" value="InterPro"/>
</dbReference>
<keyword evidence="3 6" id="KW-0863">Zinc-finger</keyword>
<dbReference type="InterPro" id="IPR012677">
    <property type="entry name" value="Nucleotide-bd_a/b_plait_sf"/>
</dbReference>
<evidence type="ECO:0000313" key="10">
    <source>
        <dbReference type="EMBL" id="PLW38130.1"/>
    </source>
</evidence>
<organism evidence="10 11">
    <name type="scientific">Puccinia coronata f. sp. avenae</name>
    <dbReference type="NCBI Taxonomy" id="200324"/>
    <lineage>
        <taxon>Eukaryota</taxon>
        <taxon>Fungi</taxon>
        <taxon>Dikarya</taxon>
        <taxon>Basidiomycota</taxon>
        <taxon>Pucciniomycotina</taxon>
        <taxon>Pucciniomycetes</taxon>
        <taxon>Pucciniales</taxon>
        <taxon>Pucciniaceae</taxon>
        <taxon>Puccinia</taxon>
    </lineage>
</organism>
<feature type="compositionally biased region" description="Basic and acidic residues" evidence="7">
    <location>
        <begin position="181"/>
        <end position="202"/>
    </location>
</feature>
<keyword evidence="2" id="KW-0677">Repeat</keyword>
<dbReference type="PRINTS" id="PR01848">
    <property type="entry name" value="U2AUXFACTOR"/>
</dbReference>
<dbReference type="Pfam" id="PF00642">
    <property type="entry name" value="zf-CCCH"/>
    <property type="match status" value="2"/>
</dbReference>
<evidence type="ECO:0000256" key="7">
    <source>
        <dbReference type="SAM" id="MobiDB-lite"/>
    </source>
</evidence>
<keyword evidence="5" id="KW-0694">RNA-binding</keyword>
<dbReference type="EMBL" id="PGCJ01000212">
    <property type="protein sequence ID" value="PLW38130.1"/>
    <property type="molecule type" value="Genomic_DNA"/>
</dbReference>
<evidence type="ECO:0000259" key="9">
    <source>
        <dbReference type="PROSITE" id="PS50103"/>
    </source>
</evidence>
<feature type="domain" description="C3H1-type" evidence="9">
    <location>
        <begin position="12"/>
        <end position="40"/>
    </location>
</feature>
<dbReference type="InterPro" id="IPR000504">
    <property type="entry name" value="RRM_dom"/>
</dbReference>
<feature type="domain" description="RRM" evidence="8">
    <location>
        <begin position="44"/>
        <end position="140"/>
    </location>
</feature>
<dbReference type="STRING" id="200324.A0A2N5UK38"/>
<dbReference type="PROSITE" id="PS50103">
    <property type="entry name" value="ZF_C3H1"/>
    <property type="match status" value="2"/>
</dbReference>
<dbReference type="FunFam" id="3.30.70.330:FF:000066">
    <property type="entry name" value="Splicing factor u2af 23 kDa subunit"/>
    <property type="match status" value="1"/>
</dbReference>
<proteinExistence type="predicted"/>
<sequence>MASHLSNIYGSEQDKVNCSFYLKIGACRHGERCSRKHIKPTFSQTLVIANMYQNPAHDPNCKLSESELTSYFETFYEDVFCELVKYGNLLEMHVCDNVGDHLIGNVYARYDWEDEAQIAVDAFNQRWYAGRPLFAELSPVTDFREACCRQNDMGECNRGGFCNFMHLKEPRSSLVRELHAQQRVERKLNPSARDQERAKEMAEFSGAGTNHHHNHNSIDESSRRREHRDRDEDDDDHADQDHDDEIEEDEQNRHHRSSSRLLSTRLPRAPVEPVVVVSNTPQALTLFPLDPRPITATPSLLPPTSLHWVTLPTFDPATASKPVEPGAKVSRTPLTLFPLDPSNLATPPLTNPASTPSPIATGPLFSLPPSNYMAPFALAPSNMANMHANAGWNIVPYDESLLRVEQQAKKFKSNGYPPKQKDKGDVISESSAIQAWLQEGKQPMGATQEYAFHNHNADTSTRQRDEAQLKNGMPYLERFQESQKMQAMKTNNFQGTSTPSETHEELKYDGPKYPPSFRINIMIKSPRLGSYPHSKKTQQH</sequence>
<evidence type="ECO:0000256" key="2">
    <source>
        <dbReference type="ARBA" id="ARBA00022737"/>
    </source>
</evidence>
<evidence type="ECO:0000259" key="8">
    <source>
        <dbReference type="PROSITE" id="PS50102"/>
    </source>
</evidence>
<dbReference type="InterPro" id="IPR035979">
    <property type="entry name" value="RBD_domain_sf"/>
</dbReference>
<evidence type="ECO:0008006" key="12">
    <source>
        <dbReference type="Google" id="ProtNLM"/>
    </source>
</evidence>
<dbReference type="Gene3D" id="3.30.70.330">
    <property type="match status" value="1"/>
</dbReference>
<dbReference type="GO" id="GO:0003723">
    <property type="term" value="F:RNA binding"/>
    <property type="evidence" value="ECO:0007669"/>
    <property type="project" value="UniProtKB-UniRule"/>
</dbReference>
<feature type="compositionally biased region" description="Basic and acidic residues" evidence="7">
    <location>
        <begin position="501"/>
        <end position="510"/>
    </location>
</feature>
<evidence type="ECO:0000256" key="1">
    <source>
        <dbReference type="ARBA" id="ARBA00022723"/>
    </source>
</evidence>
<feature type="zinc finger region" description="C3H1-type" evidence="6">
    <location>
        <begin position="12"/>
        <end position="40"/>
    </location>
</feature>
<dbReference type="GO" id="GO:0000398">
    <property type="term" value="P:mRNA splicing, via spliceosome"/>
    <property type="evidence" value="ECO:0007669"/>
    <property type="project" value="InterPro"/>
</dbReference>
<feature type="region of interest" description="Disordered" evidence="7">
    <location>
        <begin position="181"/>
        <end position="265"/>
    </location>
</feature>
<accession>A0A2N5UK38</accession>
<dbReference type="InterPro" id="IPR000571">
    <property type="entry name" value="Znf_CCCH"/>
</dbReference>
<evidence type="ECO:0000256" key="6">
    <source>
        <dbReference type="PROSITE-ProRule" id="PRU00723"/>
    </source>
</evidence>
<dbReference type="OrthoDB" id="423462at2759"/>
<dbReference type="SMART" id="SM00356">
    <property type="entry name" value="ZnF_C3H1"/>
    <property type="match status" value="2"/>
</dbReference>
<dbReference type="PANTHER" id="PTHR12620">
    <property type="entry name" value="U2 SNRNP AUXILIARY FACTOR, SMALL SUBUNIT"/>
    <property type="match status" value="1"/>
</dbReference>
<dbReference type="GO" id="GO:0008270">
    <property type="term" value="F:zinc ion binding"/>
    <property type="evidence" value="ECO:0007669"/>
    <property type="project" value="UniProtKB-KW"/>
</dbReference>
<evidence type="ECO:0000256" key="5">
    <source>
        <dbReference type="PROSITE-ProRule" id="PRU00176"/>
    </source>
</evidence>
<feature type="region of interest" description="Disordered" evidence="7">
    <location>
        <begin position="493"/>
        <end position="515"/>
    </location>
</feature>
<evidence type="ECO:0000313" key="11">
    <source>
        <dbReference type="Proteomes" id="UP000235388"/>
    </source>
</evidence>
<feature type="domain" description="C3H1-type" evidence="9">
    <location>
        <begin position="142"/>
        <end position="169"/>
    </location>
</feature>
<dbReference type="AlphaFoldDB" id="A0A2N5UK38"/>
<evidence type="ECO:0000256" key="4">
    <source>
        <dbReference type="ARBA" id="ARBA00022833"/>
    </source>
</evidence>
<dbReference type="InterPro" id="IPR009145">
    <property type="entry name" value="U2AF_small"/>
</dbReference>
<keyword evidence="11" id="KW-1185">Reference proteome</keyword>
<feature type="compositionally biased region" description="Acidic residues" evidence="7">
    <location>
        <begin position="231"/>
        <end position="250"/>
    </location>
</feature>
<name>A0A2N5UK38_9BASI</name>
<keyword evidence="4 6" id="KW-0862">Zinc</keyword>
<keyword evidence="1 6" id="KW-0479">Metal-binding</keyword>
<gene>
    <name evidence="10" type="ORF">PCANC_14183</name>
</gene>
<feature type="zinc finger region" description="C3H1-type" evidence="6">
    <location>
        <begin position="142"/>
        <end position="169"/>
    </location>
</feature>
<evidence type="ECO:0000256" key="3">
    <source>
        <dbReference type="ARBA" id="ARBA00022771"/>
    </source>
</evidence>
<dbReference type="PROSITE" id="PS50102">
    <property type="entry name" value="RRM"/>
    <property type="match status" value="1"/>
</dbReference>
<dbReference type="Proteomes" id="UP000235388">
    <property type="component" value="Unassembled WGS sequence"/>
</dbReference>
<protein>
    <recommendedName>
        <fullName evidence="12">C3H1-type domain-containing protein</fullName>
    </recommendedName>
</protein>
<reference evidence="10 11" key="1">
    <citation type="submission" date="2017-11" db="EMBL/GenBank/DDBJ databases">
        <title>De novo assembly and phasing of dikaryotic genomes from two isolates of Puccinia coronata f. sp. avenae, the causal agent of oat crown rust.</title>
        <authorList>
            <person name="Miller M.E."/>
            <person name="Zhang Y."/>
            <person name="Omidvar V."/>
            <person name="Sperschneider J."/>
            <person name="Schwessinger B."/>
            <person name="Raley C."/>
            <person name="Palmer J.M."/>
            <person name="Garnica D."/>
            <person name="Upadhyaya N."/>
            <person name="Rathjen J."/>
            <person name="Taylor J.M."/>
            <person name="Park R.F."/>
            <person name="Dodds P.N."/>
            <person name="Hirsch C.D."/>
            <person name="Kianian S.F."/>
            <person name="Figueroa M."/>
        </authorList>
    </citation>
    <scope>NUCLEOTIDE SEQUENCE [LARGE SCALE GENOMIC DNA]</scope>
    <source>
        <strain evidence="10">12NC29</strain>
    </source>
</reference>
<dbReference type="SUPFAM" id="SSF54928">
    <property type="entry name" value="RNA-binding domain, RBD"/>
    <property type="match status" value="1"/>
</dbReference>
<comment type="caution">
    <text evidence="10">The sequence shown here is derived from an EMBL/GenBank/DDBJ whole genome shotgun (WGS) entry which is preliminary data.</text>
</comment>